<keyword evidence="3" id="KW-0274">FAD</keyword>
<dbReference type="InterPro" id="IPR036188">
    <property type="entry name" value="FAD/NAD-bd_sf"/>
</dbReference>
<dbReference type="Proteomes" id="UP000077381">
    <property type="component" value="Unassembled WGS sequence"/>
</dbReference>
<organism evidence="5 6">
    <name type="scientific">Streptomyces jeddahensis</name>
    <dbReference type="NCBI Taxonomy" id="1716141"/>
    <lineage>
        <taxon>Bacteria</taxon>
        <taxon>Bacillati</taxon>
        <taxon>Actinomycetota</taxon>
        <taxon>Actinomycetes</taxon>
        <taxon>Kitasatosporales</taxon>
        <taxon>Streptomycetaceae</taxon>
        <taxon>Streptomyces</taxon>
    </lineage>
</organism>
<dbReference type="EMBL" id="LOHS01000117">
    <property type="protein sequence ID" value="OAH10883.1"/>
    <property type="molecule type" value="Genomic_DNA"/>
</dbReference>
<dbReference type="Pfam" id="PF21274">
    <property type="entry name" value="Rng_hyd_C"/>
    <property type="match status" value="1"/>
</dbReference>
<reference evidence="5 6" key="1">
    <citation type="submission" date="2015-12" db="EMBL/GenBank/DDBJ databases">
        <title>Genome sequence of Streptomyces sp. G25.</title>
        <authorList>
            <person name="Poehlein A."/>
            <person name="Roettig A."/>
            <person name="Hiessl S."/>
            <person name="Hauschild P."/>
            <person name="Schauer J."/>
            <person name="Madkour M.H."/>
            <person name="Al-Ansari A.M."/>
            <person name="Almakishah N.H."/>
            <person name="Steinbuechel A."/>
            <person name="Daniel R."/>
        </authorList>
    </citation>
    <scope>NUCLEOTIDE SEQUENCE [LARGE SCALE GENOMIC DNA]</scope>
    <source>
        <strain evidence="6">G25(2015)</strain>
    </source>
</reference>
<evidence type="ECO:0000313" key="6">
    <source>
        <dbReference type="Proteomes" id="UP000077381"/>
    </source>
</evidence>
<dbReference type="GO" id="GO:0071949">
    <property type="term" value="F:FAD binding"/>
    <property type="evidence" value="ECO:0007669"/>
    <property type="project" value="InterPro"/>
</dbReference>
<keyword evidence="6" id="KW-1185">Reference proteome</keyword>
<keyword evidence="2" id="KW-0285">Flavoprotein</keyword>
<dbReference type="RefSeq" id="WP_067283593.1">
    <property type="nucleotide sequence ID" value="NZ_LOHS01000117.1"/>
</dbReference>
<evidence type="ECO:0000256" key="3">
    <source>
        <dbReference type="ARBA" id="ARBA00022827"/>
    </source>
</evidence>
<protein>
    <submittedName>
        <fullName evidence="5">Pentachlorophenol 4-monooxygenase</fullName>
        <ecNumber evidence="5">1.14.13.50</ecNumber>
    </submittedName>
</protein>
<dbReference type="SUPFAM" id="SSF51905">
    <property type="entry name" value="FAD/NAD(P)-binding domain"/>
    <property type="match status" value="1"/>
</dbReference>
<dbReference type="PANTHER" id="PTHR43004">
    <property type="entry name" value="TRK SYSTEM POTASSIUM UPTAKE PROTEIN"/>
    <property type="match status" value="1"/>
</dbReference>
<keyword evidence="5" id="KW-0560">Oxidoreductase</keyword>
<dbReference type="EC" id="1.14.13.50" evidence="5"/>
<comment type="caution">
    <text evidence="5">The sequence shown here is derived from an EMBL/GenBank/DDBJ whole genome shotgun (WGS) entry which is preliminary data.</text>
</comment>
<sequence length="513" mass="55392">MKSHLHAQVVIVGGGPVGMLVAAELGEYGVRTVLLEAEASVSERPKARVLHARALQGLARRGYFTDLVPRAGAAEAEAEAPFRFAGIPGLSITAPASEPGPVLKRPQAELERLFEQRAQAAGVRVMREHRVTELTQDQDGVRVTAEGPHGRVECTASYLVGADGGRSTVRELAGVPSQTYRATTSGISGLVRLGDADALPPGWHRTPRGWIVVHDIPGAGTHIKTLDCSGAHPGRHLPPTAQELRGELARIAGREIAFQQPRWLSRFSDFARLVRSYRWGRIFLAGDAAHMHFPVGAQGLSTGVQDALNLGWKLALAVQGLAREDLLDTYDTERRPAAQRVIGTTQAQLALMRSEGEADALRALFAGLVAADRESRHLSDLISGQDTVLPGRTRQPSAWEGRFLQNMVLRTSAGRTDVIELLRTGRPLVLLFGEEGSRYVEQAREWADVLRLVHAEPACEVPYDALLVRPDGYVAWASAPGGDCLEDVLALYFGSRSTRSVERLAMTGAGALS</sequence>
<dbReference type="PRINTS" id="PR00420">
    <property type="entry name" value="RNGMNOXGNASE"/>
</dbReference>
<evidence type="ECO:0000256" key="1">
    <source>
        <dbReference type="ARBA" id="ARBA00001974"/>
    </source>
</evidence>
<dbReference type="InterPro" id="IPR050641">
    <property type="entry name" value="RIFMO-like"/>
</dbReference>
<dbReference type="STRING" id="1716141.STSP_57250"/>
<dbReference type="OrthoDB" id="8670884at2"/>
<dbReference type="Gene3D" id="3.50.50.60">
    <property type="entry name" value="FAD/NAD(P)-binding domain"/>
    <property type="match status" value="1"/>
</dbReference>
<accession>A0A177HIU6</accession>
<evidence type="ECO:0000313" key="5">
    <source>
        <dbReference type="EMBL" id="OAH10883.1"/>
    </source>
</evidence>
<name>A0A177HIU6_9ACTN</name>
<dbReference type="Pfam" id="PF01494">
    <property type="entry name" value="FAD_binding_3"/>
    <property type="match status" value="1"/>
</dbReference>
<keyword evidence="5" id="KW-0503">Monooxygenase</keyword>
<dbReference type="PANTHER" id="PTHR43004:SF19">
    <property type="entry name" value="BINDING MONOOXYGENASE, PUTATIVE (JCVI)-RELATED"/>
    <property type="match status" value="1"/>
</dbReference>
<dbReference type="AlphaFoldDB" id="A0A177HIU6"/>
<proteinExistence type="predicted"/>
<dbReference type="Gene3D" id="3.40.30.120">
    <property type="match status" value="1"/>
</dbReference>
<dbReference type="Gene3D" id="3.30.70.2450">
    <property type="match status" value="1"/>
</dbReference>
<feature type="domain" description="FAD-binding" evidence="4">
    <location>
        <begin position="7"/>
        <end position="342"/>
    </location>
</feature>
<evidence type="ECO:0000256" key="2">
    <source>
        <dbReference type="ARBA" id="ARBA00022630"/>
    </source>
</evidence>
<evidence type="ECO:0000259" key="4">
    <source>
        <dbReference type="Pfam" id="PF01494"/>
    </source>
</evidence>
<gene>
    <name evidence="5" type="primary">pcpB_3</name>
    <name evidence="5" type="ORF">STSP_57250</name>
</gene>
<dbReference type="InterPro" id="IPR002938">
    <property type="entry name" value="FAD-bd"/>
</dbReference>
<comment type="cofactor">
    <cofactor evidence="1">
        <name>FAD</name>
        <dbReference type="ChEBI" id="CHEBI:57692"/>
    </cofactor>
</comment>
<dbReference type="GO" id="GO:0018677">
    <property type="term" value="F:pentachlorophenol monooxygenase activity"/>
    <property type="evidence" value="ECO:0007669"/>
    <property type="project" value="UniProtKB-EC"/>
</dbReference>
<dbReference type="PATRIC" id="fig|1716141.3.peg.6019"/>